<keyword evidence="3" id="KW-1185">Reference proteome</keyword>
<evidence type="ECO:0000256" key="1">
    <source>
        <dbReference type="SAM" id="MobiDB-lite"/>
    </source>
</evidence>
<accession>A0A7T8GXJ8</accession>
<gene>
    <name evidence="2" type="ORF">FKW44_020615</name>
</gene>
<dbReference type="AlphaFoldDB" id="A0A7T8GXJ8"/>
<evidence type="ECO:0000313" key="3">
    <source>
        <dbReference type="Proteomes" id="UP000595437"/>
    </source>
</evidence>
<proteinExistence type="predicted"/>
<name>A0A7T8GXJ8_CALRO</name>
<dbReference type="EMBL" id="CP045903">
    <property type="protein sequence ID" value="QQP39663.1"/>
    <property type="molecule type" value="Genomic_DNA"/>
</dbReference>
<organism evidence="2 3">
    <name type="scientific">Caligus rogercresseyi</name>
    <name type="common">Sea louse</name>
    <dbReference type="NCBI Taxonomy" id="217165"/>
    <lineage>
        <taxon>Eukaryota</taxon>
        <taxon>Metazoa</taxon>
        <taxon>Ecdysozoa</taxon>
        <taxon>Arthropoda</taxon>
        <taxon>Crustacea</taxon>
        <taxon>Multicrustacea</taxon>
        <taxon>Hexanauplia</taxon>
        <taxon>Copepoda</taxon>
        <taxon>Siphonostomatoida</taxon>
        <taxon>Caligidae</taxon>
        <taxon>Caligus</taxon>
    </lineage>
</organism>
<evidence type="ECO:0000313" key="2">
    <source>
        <dbReference type="EMBL" id="QQP39663.1"/>
    </source>
</evidence>
<dbReference type="Proteomes" id="UP000595437">
    <property type="component" value="Chromosome 14"/>
</dbReference>
<feature type="compositionally biased region" description="Polar residues" evidence="1">
    <location>
        <begin position="90"/>
        <end position="99"/>
    </location>
</feature>
<protein>
    <submittedName>
        <fullName evidence="2">Uncharacterized protein</fullName>
    </submittedName>
</protein>
<sequence length="99" mass="11262">MVVCSGEKYVIRKTLENKGTIAIVKCLIENNPRITTRQVATEVSLSQNNRFQAFDGGSWTTKRPVLVLPQLYETNKESRDSLARRDIEQVKQSPISPNR</sequence>
<reference evidence="3" key="1">
    <citation type="submission" date="2021-01" db="EMBL/GenBank/DDBJ databases">
        <title>Caligus Genome Assembly.</title>
        <authorList>
            <person name="Gallardo-Escarate C."/>
        </authorList>
    </citation>
    <scope>NUCLEOTIDE SEQUENCE [LARGE SCALE GENOMIC DNA]</scope>
</reference>
<feature type="compositionally biased region" description="Basic and acidic residues" evidence="1">
    <location>
        <begin position="78"/>
        <end position="89"/>
    </location>
</feature>
<feature type="region of interest" description="Disordered" evidence="1">
    <location>
        <begin position="78"/>
        <end position="99"/>
    </location>
</feature>